<proteinExistence type="predicted"/>
<dbReference type="AlphaFoldDB" id="A0A391NSD4"/>
<feature type="non-terminal residue" evidence="1">
    <location>
        <position position="105"/>
    </location>
</feature>
<sequence length="105" mass="12219">MVADNSVTGLVLSSFDTWLKDRLHVIGFPEEVVEANQELLKKFVLFVDDCDHFFVYKNTVDADTVEFVVSPTLNVRSMQYPIFYIYRVVYEPLSDPKMFESAFNH</sequence>
<evidence type="ECO:0000313" key="1">
    <source>
        <dbReference type="EMBL" id="GCA64185.1"/>
    </source>
</evidence>
<protein>
    <submittedName>
        <fullName evidence="1">Uncharacterized protein</fullName>
    </submittedName>
</protein>
<name>A0A391NSD4_9EUKA</name>
<dbReference type="Proteomes" id="UP000265618">
    <property type="component" value="Unassembled WGS sequence"/>
</dbReference>
<gene>
    <name evidence="1" type="ORF">KIPB_013495</name>
</gene>
<organism evidence="1 2">
    <name type="scientific">Kipferlia bialata</name>
    <dbReference type="NCBI Taxonomy" id="797122"/>
    <lineage>
        <taxon>Eukaryota</taxon>
        <taxon>Metamonada</taxon>
        <taxon>Carpediemonas-like organisms</taxon>
        <taxon>Kipferlia</taxon>
    </lineage>
</organism>
<reference evidence="1 2" key="1">
    <citation type="journal article" date="2018" name="PLoS ONE">
        <title>The draft genome of Kipferlia bialata reveals reductive genome evolution in fornicate parasites.</title>
        <authorList>
            <person name="Tanifuji G."/>
            <person name="Takabayashi S."/>
            <person name="Kume K."/>
            <person name="Takagi M."/>
            <person name="Nakayama T."/>
            <person name="Kamikawa R."/>
            <person name="Inagaki Y."/>
            <person name="Hashimoto T."/>
        </authorList>
    </citation>
    <scope>NUCLEOTIDE SEQUENCE [LARGE SCALE GENOMIC DNA]</scope>
    <source>
        <strain evidence="1">NY0173</strain>
    </source>
</reference>
<dbReference type="EMBL" id="BDIP01006442">
    <property type="protein sequence ID" value="GCA64185.1"/>
    <property type="molecule type" value="Genomic_DNA"/>
</dbReference>
<evidence type="ECO:0000313" key="2">
    <source>
        <dbReference type="Proteomes" id="UP000265618"/>
    </source>
</evidence>
<keyword evidence="2" id="KW-1185">Reference proteome</keyword>
<comment type="caution">
    <text evidence="1">The sequence shown here is derived from an EMBL/GenBank/DDBJ whole genome shotgun (WGS) entry which is preliminary data.</text>
</comment>
<accession>A0A391NSD4</accession>